<dbReference type="PANTHER" id="PTHR32322">
    <property type="entry name" value="INNER MEMBRANE TRANSPORTER"/>
    <property type="match status" value="1"/>
</dbReference>
<feature type="transmembrane region" description="Helical" evidence="7">
    <location>
        <begin position="214"/>
        <end position="234"/>
    </location>
</feature>
<comment type="similarity">
    <text evidence="2">Belongs to the EamA transporter family.</text>
</comment>
<dbReference type="Proteomes" id="UP001292084">
    <property type="component" value="Unassembled WGS sequence"/>
</dbReference>
<reference evidence="9 10" key="1">
    <citation type="submission" date="2023-12" db="EMBL/GenBank/DDBJ databases">
        <title>Jeotgalibacillus haloalkaliphilus sp. nov., a novel salt-tolerant bacteria, isolated from the estuary of the Fenhe River into the Yellow River.</title>
        <authorList>
            <person name="Li Y."/>
        </authorList>
    </citation>
    <scope>NUCLEOTIDE SEQUENCE [LARGE SCALE GENOMIC DNA]</scope>
    <source>
        <strain evidence="9 10">HH7-29</strain>
    </source>
</reference>
<comment type="subcellular location">
    <subcellularLocation>
        <location evidence="1">Cell membrane</location>
        <topology evidence="1">Multi-pass membrane protein</topology>
    </subcellularLocation>
</comment>
<keyword evidence="5 7" id="KW-1133">Transmembrane helix</keyword>
<dbReference type="SUPFAM" id="SSF103481">
    <property type="entry name" value="Multidrug resistance efflux transporter EmrE"/>
    <property type="match status" value="2"/>
</dbReference>
<name>A0ABU5KQ08_9BACL</name>
<dbReference type="RefSeq" id="WP_322422306.1">
    <property type="nucleotide sequence ID" value="NZ_JAXQNN010000005.1"/>
</dbReference>
<feature type="transmembrane region" description="Helical" evidence="7">
    <location>
        <begin position="122"/>
        <end position="141"/>
    </location>
</feature>
<keyword evidence="4 7" id="KW-0812">Transmembrane</keyword>
<evidence type="ECO:0000256" key="7">
    <source>
        <dbReference type="SAM" id="Phobius"/>
    </source>
</evidence>
<feature type="domain" description="EamA" evidence="8">
    <location>
        <begin position="6"/>
        <end position="138"/>
    </location>
</feature>
<evidence type="ECO:0000313" key="10">
    <source>
        <dbReference type="Proteomes" id="UP001292084"/>
    </source>
</evidence>
<organism evidence="9 10">
    <name type="scientific">Jeotgalibacillus haloalkalitolerans</name>
    <dbReference type="NCBI Taxonomy" id="3104292"/>
    <lineage>
        <taxon>Bacteria</taxon>
        <taxon>Bacillati</taxon>
        <taxon>Bacillota</taxon>
        <taxon>Bacilli</taxon>
        <taxon>Bacillales</taxon>
        <taxon>Caryophanaceae</taxon>
        <taxon>Jeotgalibacillus</taxon>
    </lineage>
</organism>
<evidence type="ECO:0000256" key="5">
    <source>
        <dbReference type="ARBA" id="ARBA00022989"/>
    </source>
</evidence>
<feature type="domain" description="EamA" evidence="8">
    <location>
        <begin position="151"/>
        <end position="285"/>
    </location>
</feature>
<evidence type="ECO:0000256" key="6">
    <source>
        <dbReference type="ARBA" id="ARBA00023136"/>
    </source>
</evidence>
<keyword evidence="3" id="KW-1003">Cell membrane</keyword>
<evidence type="ECO:0000256" key="1">
    <source>
        <dbReference type="ARBA" id="ARBA00004651"/>
    </source>
</evidence>
<feature type="transmembrane region" description="Helical" evidence="7">
    <location>
        <begin position="96"/>
        <end position="115"/>
    </location>
</feature>
<feature type="transmembrane region" description="Helical" evidence="7">
    <location>
        <begin position="34"/>
        <end position="54"/>
    </location>
</feature>
<keyword evidence="6 7" id="KW-0472">Membrane</keyword>
<feature type="transmembrane region" description="Helical" evidence="7">
    <location>
        <begin position="66"/>
        <end position="84"/>
    </location>
</feature>
<evidence type="ECO:0000313" key="9">
    <source>
        <dbReference type="EMBL" id="MDZ5713345.1"/>
    </source>
</evidence>
<dbReference type="PANTHER" id="PTHR32322:SF18">
    <property type="entry name" value="S-ADENOSYLMETHIONINE_S-ADENOSYLHOMOCYSTEINE TRANSPORTER"/>
    <property type="match status" value="1"/>
</dbReference>
<dbReference type="InterPro" id="IPR037185">
    <property type="entry name" value="EmrE-like"/>
</dbReference>
<evidence type="ECO:0000256" key="2">
    <source>
        <dbReference type="ARBA" id="ARBA00007362"/>
    </source>
</evidence>
<proteinExistence type="inferred from homology"/>
<gene>
    <name evidence="9" type="ORF">UFB30_14015</name>
</gene>
<feature type="transmembrane region" description="Helical" evidence="7">
    <location>
        <begin position="153"/>
        <end position="169"/>
    </location>
</feature>
<accession>A0ABU5KQ08</accession>
<feature type="transmembrane region" description="Helical" evidence="7">
    <location>
        <begin position="176"/>
        <end position="199"/>
    </location>
</feature>
<protein>
    <submittedName>
        <fullName evidence="9">DMT family transporter</fullName>
    </submittedName>
</protein>
<dbReference type="InterPro" id="IPR050638">
    <property type="entry name" value="AA-Vitamin_Transporters"/>
</dbReference>
<dbReference type="InterPro" id="IPR000620">
    <property type="entry name" value="EamA_dom"/>
</dbReference>
<evidence type="ECO:0000256" key="3">
    <source>
        <dbReference type="ARBA" id="ARBA00022475"/>
    </source>
</evidence>
<sequence length="307" mass="32587">MTQSNAYIWLVSIMVAWGLNVVALKVLVDEFSPVAMTSMRILTAGAVVLSVLALQKKMIMPGIRNIGVILLISLFNIVGHHYFLSVGLKGTTAVNTGLILGLIPILTAIAAVIFLKSRLTLLKFGGIIIGFSGVFLVMAAGSSGDIQVAAGDWYILMAAVTQAISFVLIKKISTDLDVFVLTGWMMVFGAVMLGVISLLSEPGGYQTLLQGEGYHYAIFFSSAFIATGIGHMIYNNAIRLIGPSESAVFTNLNLLFSITGAALLLGEPVYLGQIAGFALIVAGVLGGSGAVDHWFQRKKPPQTRAHP</sequence>
<evidence type="ECO:0000256" key="4">
    <source>
        <dbReference type="ARBA" id="ARBA00022692"/>
    </source>
</evidence>
<dbReference type="EMBL" id="JAXQNN010000005">
    <property type="protein sequence ID" value="MDZ5713345.1"/>
    <property type="molecule type" value="Genomic_DNA"/>
</dbReference>
<keyword evidence="10" id="KW-1185">Reference proteome</keyword>
<feature type="transmembrane region" description="Helical" evidence="7">
    <location>
        <begin position="271"/>
        <end position="295"/>
    </location>
</feature>
<feature type="transmembrane region" description="Helical" evidence="7">
    <location>
        <begin position="246"/>
        <end position="265"/>
    </location>
</feature>
<comment type="caution">
    <text evidence="9">The sequence shown here is derived from an EMBL/GenBank/DDBJ whole genome shotgun (WGS) entry which is preliminary data.</text>
</comment>
<feature type="transmembrane region" description="Helical" evidence="7">
    <location>
        <begin position="7"/>
        <end position="28"/>
    </location>
</feature>
<dbReference type="Pfam" id="PF00892">
    <property type="entry name" value="EamA"/>
    <property type="match status" value="2"/>
</dbReference>
<evidence type="ECO:0000259" key="8">
    <source>
        <dbReference type="Pfam" id="PF00892"/>
    </source>
</evidence>